<evidence type="ECO:0000259" key="1">
    <source>
        <dbReference type="Pfam" id="PF07944"/>
    </source>
</evidence>
<proteinExistence type="predicted"/>
<dbReference type="InterPro" id="IPR008928">
    <property type="entry name" value="6-hairpin_glycosidase_sf"/>
</dbReference>
<accession>A0A4R1SAI3</accession>
<dbReference type="RefSeq" id="WP_243662777.1">
    <property type="nucleotide sequence ID" value="NZ_SLUN01000002.1"/>
</dbReference>
<comment type="caution">
    <text evidence="4">The sequence shown here is derived from an EMBL/GenBank/DDBJ whole genome shotgun (WGS) entry which is preliminary data.</text>
</comment>
<organism evidence="4 5">
    <name type="scientific">Hydrogenispora ethanolica</name>
    <dbReference type="NCBI Taxonomy" id="1082276"/>
    <lineage>
        <taxon>Bacteria</taxon>
        <taxon>Bacillati</taxon>
        <taxon>Bacillota</taxon>
        <taxon>Hydrogenispora</taxon>
    </lineage>
</organism>
<sequence length="653" mass="74090">MTVNRQLDSKQRFWAIPHRAVQIEDRFWQPRIAGNRRHSLPYQYQQLQSSGVLDNFKRVLGQADGAYAGPFWMDSDAYKWLEAASYSLATHPDPELEQWVDDTIALIAAAQERDGYLDTYFQWVEPDKKFTNLAMCHELYCAGHLFQAAVAHFEATGRRTLLNVACRLADHIDAIFGPGKLEAADGHEEIETALVDLYRVTGTERYLNLAIFFIGQRGKADSRFRWELGHLDEIAGKPGKPGLVNPQYYGSDEQYDGRYAQDHQPVAEQSEVVGHAVRAMYLYSAMADIVAETGDPRLLAALERLWQNVTTRRMYITGGIGPSNRNEGFTRDYDLPNDTSYAETCAAVGMIMWQHRMLQLTGEGRFADIMERVLYNGFLSGVALDSRKFFYDNPMQSAGDRHRQGWFECACCPPNIARLLASLGKYLYSRCADGVAVHLYVQGSARVSLDQGDPLILHQTTDYPWGDRIQLRLELDRPAEFALRLRIPGWCRRHGLRVNEEAADPAVENGYAVLRRRWEPGDRVELSLEMPVERVAAHPAVWQTMGRVALQRGPLVYCLEEADHPVPVARIVLSKDARFTVRFDPELLGGIALIEGEGWVPELQGWENTLYRPAGAEESYRKIPIKAVPYYAWDNREPGSMAVWISQDLIKQG</sequence>
<dbReference type="InterPro" id="IPR049174">
    <property type="entry name" value="Beta-AFase-like"/>
</dbReference>
<protein>
    <recommendedName>
        <fullName evidence="6">Glycoside hydrolase family 127 protein</fullName>
    </recommendedName>
</protein>
<dbReference type="GO" id="GO:0005975">
    <property type="term" value="P:carbohydrate metabolic process"/>
    <property type="evidence" value="ECO:0007669"/>
    <property type="project" value="InterPro"/>
</dbReference>
<evidence type="ECO:0000259" key="2">
    <source>
        <dbReference type="Pfam" id="PF20736"/>
    </source>
</evidence>
<dbReference type="InterPro" id="IPR049046">
    <property type="entry name" value="Beta-AFase-like_GH127_middle"/>
</dbReference>
<dbReference type="Pfam" id="PF20737">
    <property type="entry name" value="Glyco_hydro127C"/>
    <property type="match status" value="1"/>
</dbReference>
<feature type="domain" description="Non-reducing end beta-L-arabinofuranosidase-like GH127 C-terminal" evidence="3">
    <location>
        <begin position="532"/>
        <end position="645"/>
    </location>
</feature>
<dbReference type="PANTHER" id="PTHR43465:SF2">
    <property type="entry name" value="DUF1680 DOMAIN PROTEIN (AFU_ORTHOLOGUE AFUA_1G08910)"/>
    <property type="match status" value="1"/>
</dbReference>
<evidence type="ECO:0000313" key="5">
    <source>
        <dbReference type="Proteomes" id="UP000295008"/>
    </source>
</evidence>
<evidence type="ECO:0008006" key="6">
    <source>
        <dbReference type="Google" id="ProtNLM"/>
    </source>
</evidence>
<feature type="domain" description="Non-reducing end beta-L-arabinofuranosidase-like GH127 catalytic" evidence="1">
    <location>
        <begin position="20"/>
        <end position="424"/>
    </location>
</feature>
<dbReference type="AlphaFoldDB" id="A0A4R1SAI3"/>
<dbReference type="Pfam" id="PF20736">
    <property type="entry name" value="Glyco_hydro127M"/>
    <property type="match status" value="1"/>
</dbReference>
<evidence type="ECO:0000259" key="3">
    <source>
        <dbReference type="Pfam" id="PF20737"/>
    </source>
</evidence>
<reference evidence="4 5" key="1">
    <citation type="submission" date="2019-03" db="EMBL/GenBank/DDBJ databases">
        <title>Genomic Encyclopedia of Type Strains, Phase IV (KMG-IV): sequencing the most valuable type-strain genomes for metagenomic binning, comparative biology and taxonomic classification.</title>
        <authorList>
            <person name="Goeker M."/>
        </authorList>
    </citation>
    <scope>NUCLEOTIDE SEQUENCE [LARGE SCALE GENOMIC DNA]</scope>
    <source>
        <strain evidence="4 5">LX-B</strain>
    </source>
</reference>
<feature type="domain" description="Non-reducing end beta-L-arabinofuranosidase-like GH127 middle" evidence="2">
    <location>
        <begin position="435"/>
        <end position="530"/>
    </location>
</feature>
<dbReference type="EMBL" id="SLUN01000002">
    <property type="protein sequence ID" value="TCL76458.1"/>
    <property type="molecule type" value="Genomic_DNA"/>
</dbReference>
<dbReference type="Pfam" id="PF07944">
    <property type="entry name" value="Beta-AFase-like_GH127_cat"/>
    <property type="match status" value="1"/>
</dbReference>
<dbReference type="SUPFAM" id="SSF48208">
    <property type="entry name" value="Six-hairpin glycosidases"/>
    <property type="match status" value="1"/>
</dbReference>
<dbReference type="PANTHER" id="PTHR43465">
    <property type="entry name" value="DUF1680 DOMAIN PROTEIN (AFU_ORTHOLOGUE AFUA_1G08910)"/>
    <property type="match status" value="1"/>
</dbReference>
<dbReference type="Proteomes" id="UP000295008">
    <property type="component" value="Unassembled WGS sequence"/>
</dbReference>
<gene>
    <name evidence="4" type="ORF">EDC14_1002217</name>
</gene>
<dbReference type="InterPro" id="IPR049049">
    <property type="entry name" value="Beta-AFase-like_GH127_C"/>
</dbReference>
<keyword evidence="5" id="KW-1185">Reference proteome</keyword>
<dbReference type="InterPro" id="IPR012878">
    <property type="entry name" value="Beta-AFase-like_GH127_cat"/>
</dbReference>
<name>A0A4R1SAI3_HYDET</name>
<evidence type="ECO:0000313" key="4">
    <source>
        <dbReference type="EMBL" id="TCL76458.1"/>
    </source>
</evidence>